<organism evidence="8 9">
    <name type="scientific">Methylocapsa polymorpha</name>
    <dbReference type="NCBI Taxonomy" id="3080828"/>
    <lineage>
        <taxon>Bacteria</taxon>
        <taxon>Pseudomonadati</taxon>
        <taxon>Pseudomonadota</taxon>
        <taxon>Alphaproteobacteria</taxon>
        <taxon>Hyphomicrobiales</taxon>
        <taxon>Beijerinckiaceae</taxon>
        <taxon>Methylocapsa</taxon>
    </lineage>
</organism>
<dbReference type="RefSeq" id="WP_407338408.1">
    <property type="nucleotide sequence ID" value="NZ_CP136862.1"/>
</dbReference>
<gene>
    <name evidence="8" type="ORF">RZS28_14320</name>
</gene>
<evidence type="ECO:0000256" key="5">
    <source>
        <dbReference type="ARBA" id="ARBA00023136"/>
    </source>
</evidence>
<keyword evidence="5 6" id="KW-0472">Membrane</keyword>
<evidence type="ECO:0000259" key="7">
    <source>
        <dbReference type="Pfam" id="PF02706"/>
    </source>
</evidence>
<dbReference type="PANTHER" id="PTHR32309:SF13">
    <property type="entry name" value="FERRIC ENTEROBACTIN TRANSPORT PROTEIN FEPE"/>
    <property type="match status" value="1"/>
</dbReference>
<comment type="subcellular location">
    <subcellularLocation>
        <location evidence="1">Cell membrane</location>
        <topology evidence="1">Multi-pass membrane protein</topology>
    </subcellularLocation>
</comment>
<keyword evidence="3 6" id="KW-0812">Transmembrane</keyword>
<evidence type="ECO:0000256" key="6">
    <source>
        <dbReference type="SAM" id="Phobius"/>
    </source>
</evidence>
<dbReference type="PANTHER" id="PTHR32309">
    <property type="entry name" value="TYROSINE-PROTEIN KINASE"/>
    <property type="match status" value="1"/>
</dbReference>
<feature type="transmembrane region" description="Helical" evidence="6">
    <location>
        <begin position="219"/>
        <end position="243"/>
    </location>
</feature>
<dbReference type="InterPro" id="IPR003856">
    <property type="entry name" value="LPS_length_determ_N"/>
</dbReference>
<protein>
    <submittedName>
        <fullName evidence="8">Wzz/FepE/Etk N-terminal domain-containing protein</fullName>
    </submittedName>
</protein>
<dbReference type="Pfam" id="PF02706">
    <property type="entry name" value="Wzz"/>
    <property type="match status" value="1"/>
</dbReference>
<dbReference type="SUPFAM" id="SSF52540">
    <property type="entry name" value="P-loop containing nucleoside triphosphate hydrolases"/>
    <property type="match status" value="1"/>
</dbReference>
<keyword evidence="4 6" id="KW-1133">Transmembrane helix</keyword>
<evidence type="ECO:0000256" key="4">
    <source>
        <dbReference type="ARBA" id="ARBA00022989"/>
    </source>
</evidence>
<dbReference type="InterPro" id="IPR027417">
    <property type="entry name" value="P-loop_NTPase"/>
</dbReference>
<proteinExistence type="predicted"/>
<dbReference type="InterPro" id="IPR050445">
    <property type="entry name" value="Bact_polysacc_biosynth/exp"/>
</dbReference>
<evidence type="ECO:0000313" key="8">
    <source>
        <dbReference type="EMBL" id="WOJ88970.1"/>
    </source>
</evidence>
<keyword evidence="9" id="KW-1185">Reference proteome</keyword>
<dbReference type="Proteomes" id="UP001626536">
    <property type="component" value="Chromosome"/>
</dbReference>
<name>A0ABZ0HQD8_9HYPH</name>
<evidence type="ECO:0000313" key="9">
    <source>
        <dbReference type="Proteomes" id="UP001626536"/>
    </source>
</evidence>
<dbReference type="Gene3D" id="3.40.50.300">
    <property type="entry name" value="P-loop containing nucleotide triphosphate hydrolases"/>
    <property type="match status" value="1"/>
</dbReference>
<dbReference type="EMBL" id="CP136862">
    <property type="protein sequence ID" value="WOJ88970.1"/>
    <property type="molecule type" value="Genomic_DNA"/>
</dbReference>
<evidence type="ECO:0000256" key="1">
    <source>
        <dbReference type="ARBA" id="ARBA00004651"/>
    </source>
</evidence>
<feature type="domain" description="Polysaccharide chain length determinant N-terminal" evidence="7">
    <location>
        <begin position="16"/>
        <end position="102"/>
    </location>
</feature>
<reference evidence="8 9" key="1">
    <citation type="submission" date="2023-10" db="EMBL/GenBank/DDBJ databases">
        <title>Novel methanotroph of the genus Methylocapsa from a subarctic wetland.</title>
        <authorList>
            <person name="Belova S.E."/>
            <person name="Oshkin I.Y."/>
            <person name="Miroshnikov K."/>
            <person name="Dedysh S.N."/>
        </authorList>
    </citation>
    <scope>NUCLEOTIDE SEQUENCE [LARGE SCALE GENOMIC DNA]</scope>
    <source>
        <strain evidence="8 9">RX1</strain>
    </source>
</reference>
<evidence type="ECO:0000256" key="2">
    <source>
        <dbReference type="ARBA" id="ARBA00022475"/>
    </source>
</evidence>
<evidence type="ECO:0000256" key="3">
    <source>
        <dbReference type="ARBA" id="ARBA00022692"/>
    </source>
</evidence>
<feature type="transmembrane region" description="Helical" evidence="6">
    <location>
        <begin position="28"/>
        <end position="50"/>
    </location>
</feature>
<sequence length="502" mass="53706">MDWRDWDEPRAERSRDFDLPVIRDAVMAWKWCLIGAPLAALILIGVFLLLATPRYSAEAQVLIGPKSNPGFFDDAADEFAAVKGQAQLVASRDLARRAIKELGIETRPEFDPLAGGLGPASQTLILLGLMRDPARMSPEERILKSYEDRLSVKAPNQTRLVTISFQSEDSDLAARAANRIADLFLEMRANAAPAGPGDPDARIISRAIAPGQPAFPNHALLLIFGASASFFTALATFVSSAFLRALPAGRGKTLVEEPVEQPLALGQAPVFARLKETASVVGPPRKNELTSQAADNAQALAEIAERIASGRRASRGARIVFTSLASADAAPQMMLTLGRLLGREGRSIIVPLEKTNGADIWRCHADVPALEAAPSSGEPRLADLLAGRASFAEVIRRDPASRLHFVAAGLDETIDFREFSSVLEALARTYDFILMTAPPFDEDDLAKTLAPDADFVVLSAPPQPHESAAFEAKADLIACGAREVLVIGAPAGLRPSSSQDAA</sequence>
<keyword evidence="2" id="KW-1003">Cell membrane</keyword>
<accession>A0ABZ0HQD8</accession>